<dbReference type="InParanoid" id="A0A0G4G7B8"/>
<evidence type="ECO:0000256" key="1">
    <source>
        <dbReference type="ARBA" id="ARBA00022574"/>
    </source>
</evidence>
<dbReference type="PhylomeDB" id="A0A0G4G7B8"/>
<dbReference type="PROSITE" id="PS00678">
    <property type="entry name" value="WD_REPEATS_1"/>
    <property type="match status" value="1"/>
</dbReference>
<evidence type="ECO:0000256" key="3">
    <source>
        <dbReference type="SAM" id="MobiDB-lite"/>
    </source>
</evidence>
<proteinExistence type="predicted"/>
<dbReference type="VEuPathDB" id="CryptoDB:Vbra_3195"/>
<dbReference type="AlphaFoldDB" id="A0A0G4G7B8"/>
<dbReference type="SMART" id="SM00320">
    <property type="entry name" value="WD40"/>
    <property type="match status" value="5"/>
</dbReference>
<gene>
    <name evidence="4" type="ORF">Vbra_3195</name>
</gene>
<dbReference type="EMBL" id="CDMY01000581">
    <property type="protein sequence ID" value="CEM24444.1"/>
    <property type="molecule type" value="Genomic_DNA"/>
</dbReference>
<dbReference type="Pfam" id="PF00400">
    <property type="entry name" value="WD40"/>
    <property type="match status" value="2"/>
</dbReference>
<organism evidence="4 5">
    <name type="scientific">Vitrella brassicaformis (strain CCMP3155)</name>
    <dbReference type="NCBI Taxonomy" id="1169540"/>
    <lineage>
        <taxon>Eukaryota</taxon>
        <taxon>Sar</taxon>
        <taxon>Alveolata</taxon>
        <taxon>Colpodellida</taxon>
        <taxon>Vitrellaceae</taxon>
        <taxon>Vitrella</taxon>
    </lineage>
</organism>
<dbReference type="InterPro" id="IPR036322">
    <property type="entry name" value="WD40_repeat_dom_sf"/>
</dbReference>
<dbReference type="OMA" id="SVWNTYQ"/>
<reference evidence="4 5" key="1">
    <citation type="submission" date="2014-11" db="EMBL/GenBank/DDBJ databases">
        <authorList>
            <person name="Zhu J."/>
            <person name="Qi W."/>
            <person name="Song R."/>
        </authorList>
    </citation>
    <scope>NUCLEOTIDE SEQUENCE [LARGE SCALE GENOMIC DNA]</scope>
</reference>
<dbReference type="Proteomes" id="UP000041254">
    <property type="component" value="Unassembled WGS sequence"/>
</dbReference>
<keyword evidence="1" id="KW-0853">WD repeat</keyword>
<evidence type="ECO:0008006" key="6">
    <source>
        <dbReference type="Google" id="ProtNLM"/>
    </source>
</evidence>
<dbReference type="InterPro" id="IPR019775">
    <property type="entry name" value="WD40_repeat_CS"/>
</dbReference>
<dbReference type="PANTHER" id="PTHR44019:SF8">
    <property type="entry name" value="POC1 CENTRIOLAR PROTEIN HOMOLOG"/>
    <property type="match status" value="1"/>
</dbReference>
<accession>A0A0G4G7B8</accession>
<dbReference type="Gene3D" id="2.130.10.10">
    <property type="entry name" value="YVTN repeat-like/Quinoprotein amine dehydrogenase"/>
    <property type="match status" value="2"/>
</dbReference>
<name>A0A0G4G7B8_VITBC</name>
<dbReference type="InterPro" id="IPR050505">
    <property type="entry name" value="WDR55/POC1"/>
</dbReference>
<evidence type="ECO:0000256" key="2">
    <source>
        <dbReference type="ARBA" id="ARBA00022737"/>
    </source>
</evidence>
<feature type="region of interest" description="Disordered" evidence="3">
    <location>
        <begin position="197"/>
        <end position="222"/>
    </location>
</feature>
<dbReference type="OrthoDB" id="440632at2759"/>
<dbReference type="InterPro" id="IPR001680">
    <property type="entry name" value="WD40_rpt"/>
</dbReference>
<dbReference type="InterPro" id="IPR015943">
    <property type="entry name" value="WD40/YVTN_repeat-like_dom_sf"/>
</dbReference>
<evidence type="ECO:0000313" key="4">
    <source>
        <dbReference type="EMBL" id="CEM24444.1"/>
    </source>
</evidence>
<keyword evidence="5" id="KW-1185">Reference proteome</keyword>
<evidence type="ECO:0000313" key="5">
    <source>
        <dbReference type="Proteomes" id="UP000041254"/>
    </source>
</evidence>
<keyword evidence="2" id="KW-0677">Repeat</keyword>
<dbReference type="SUPFAM" id="SSF50978">
    <property type="entry name" value="WD40 repeat-like"/>
    <property type="match status" value="1"/>
</dbReference>
<dbReference type="PANTHER" id="PTHR44019">
    <property type="entry name" value="WD REPEAT-CONTAINING PROTEIN 55"/>
    <property type="match status" value="1"/>
</dbReference>
<sequence>MSSELLVFFLPETLPSHVEMYFMSYADGFRDLDADQPQGETARHSPLPLFVLRGQTARVFHLSFARSQLLSATGDGRVHGWDLGEWRVDWTIKASPVAALSAHHLAGSSTLLTQGREGQLKLWDLESHKCLLSVVTNAITFTQAVPLSGEMDGTAGLPSVLSPVAEVGSVGLYDLRSRLPAAQEWHCSMDAPAITFTRPQQQQQQQHSEDEQHRGGKGSCMALMPSPKTGADHTFLAAYEDSQVCLWDVRQPKEPVHSPLLAFPSSLSPVTSGVSFLNQCWVANQYGQTRVIKIKATGEMAHAAELSRFPALTGTSGDRSGLPSGVSEKLGIGCICVRRDGAIVAAGGWDGHVQLHEVRTRQLLADVSLESGAVSSCVFHPVNGTLFAGGASGRIGVWDLYADTFAMHRDDE</sequence>
<protein>
    <recommendedName>
        <fullName evidence="6">Anaphase-promoting complex subunit 4 WD40 domain-containing protein</fullName>
    </recommendedName>
</protein>